<evidence type="ECO:0000259" key="1">
    <source>
        <dbReference type="Pfam" id="PF07287"/>
    </source>
</evidence>
<dbReference type="PANTHER" id="PTHR47472:SF1">
    <property type="entry name" value="DUF1446-DOMAIN-CONTAINING PROTEIN"/>
    <property type="match status" value="1"/>
</dbReference>
<dbReference type="InterPro" id="IPR010839">
    <property type="entry name" value="AtuA_N"/>
</dbReference>
<evidence type="ECO:0000313" key="3">
    <source>
        <dbReference type="Proteomes" id="UP001567350"/>
    </source>
</evidence>
<dbReference type="Proteomes" id="UP001567350">
    <property type="component" value="Unassembled WGS sequence"/>
</dbReference>
<dbReference type="Pfam" id="PF07287">
    <property type="entry name" value="AtuA"/>
    <property type="match status" value="1"/>
</dbReference>
<name>A0ABV4IDR0_9BURK</name>
<evidence type="ECO:0000313" key="2">
    <source>
        <dbReference type="EMBL" id="MEZ2739971.1"/>
    </source>
</evidence>
<comment type="caution">
    <text evidence="2">The sequence shown here is derived from an EMBL/GenBank/DDBJ whole genome shotgun (WGS) entry which is preliminary data.</text>
</comment>
<protein>
    <submittedName>
        <fullName evidence="2">Acyclic terpene utilization AtuA family protein</fullName>
    </submittedName>
</protein>
<gene>
    <name evidence="2" type="ORF">ACBP88_11035</name>
</gene>
<dbReference type="EMBL" id="JBGJLR010000011">
    <property type="protein sequence ID" value="MEZ2739971.1"/>
    <property type="molecule type" value="Genomic_DNA"/>
</dbReference>
<keyword evidence="3" id="KW-1185">Reference proteome</keyword>
<reference evidence="2 3" key="1">
    <citation type="submission" date="2024-08" db="EMBL/GenBank/DDBJ databases">
        <authorList>
            <person name="Feng Z."/>
            <person name="Ronholm J."/>
        </authorList>
    </citation>
    <scope>NUCLEOTIDE SEQUENCE [LARGE SCALE GENOMIC DNA]</scope>
    <source>
        <strain evidence="2 3">4-AB0-8</strain>
    </source>
</reference>
<dbReference type="RefSeq" id="WP_370892445.1">
    <property type="nucleotide sequence ID" value="NZ_JBGJLR010000011.1"/>
</dbReference>
<organism evidence="2 3">
    <name type="scientific">Comamonas jiangduensis</name>
    <dbReference type="NCBI Taxonomy" id="1194168"/>
    <lineage>
        <taxon>Bacteria</taxon>
        <taxon>Pseudomonadati</taxon>
        <taxon>Pseudomonadota</taxon>
        <taxon>Betaproteobacteria</taxon>
        <taxon>Burkholderiales</taxon>
        <taxon>Comamonadaceae</taxon>
        <taxon>Comamonas</taxon>
    </lineage>
</organism>
<sequence length="474" mass="50941">MVDLWLHALSQPIDERPHLLIGCGAGFSGDRTDVARAVVDTLIASHQPSVLMFETLAERTLALAQLAKNKDPSKGYEPLLEAMLEPVLADCLKHGIRIVSNFGAANPAGAAQCIEQLAKRLGARPPRIAVVFGDDVMTQEHLPLLQQACGEAWPKAQVVSANAYIGAQPIAQALLADADIVVTGRVADPSLALGPAAAYYGWQWDEWDKLARGTMAGHLLECGSQVSGGYFADPGFKDVPGLANVGFPIAEIDPEGICTVSKAANTGGYVTAQTVKEQLLYEMHDPAAYLTPDVIADISQAQVIELGQDKVRLEGVKGHPRPASLKVNVCSTAGWLAEAEISYAGAHALQRAQLADQVIEQRIGHLSTIRTDFIGLMSILGDDRSTWKKDQKLLCVDARDIRVRWSWERATHAEAELLCREVNALYTCGPGGGGGVRTTVRSRLNTVSCLIGQQYVSADWRWASVKDSTGEAHA</sequence>
<feature type="domain" description="Acyclic terpene utilisation N-terminal" evidence="1">
    <location>
        <begin position="20"/>
        <end position="459"/>
    </location>
</feature>
<proteinExistence type="predicted"/>
<accession>A0ABV4IDR0</accession>
<dbReference type="PANTHER" id="PTHR47472">
    <property type="entry name" value="PROPIONYL-COA CARBOXYLASE"/>
    <property type="match status" value="1"/>
</dbReference>